<comment type="caution">
    <text evidence="2">The sequence shown here is derived from an EMBL/GenBank/DDBJ whole genome shotgun (WGS) entry which is preliminary data.</text>
</comment>
<dbReference type="EMBL" id="VNFK01000009">
    <property type="protein sequence ID" value="TVU61957.1"/>
    <property type="molecule type" value="Genomic_DNA"/>
</dbReference>
<dbReference type="RefSeq" id="WP_144651031.1">
    <property type="nucleotide sequence ID" value="NZ_VNFK01000009.1"/>
</dbReference>
<dbReference type="Proteomes" id="UP000316500">
    <property type="component" value="Unassembled WGS sequence"/>
</dbReference>
<feature type="compositionally biased region" description="Polar residues" evidence="1">
    <location>
        <begin position="354"/>
        <end position="371"/>
    </location>
</feature>
<dbReference type="InterPro" id="IPR036390">
    <property type="entry name" value="WH_DNA-bd_sf"/>
</dbReference>
<accession>A0A558GYJ0</accession>
<organism evidence="2 3">
    <name type="scientific">Paenarthrobacter nitroguajacolicus</name>
    <name type="common">Arthrobacter nitroguajacolicus</name>
    <dbReference type="NCBI Taxonomy" id="211146"/>
    <lineage>
        <taxon>Bacteria</taxon>
        <taxon>Bacillati</taxon>
        <taxon>Actinomycetota</taxon>
        <taxon>Actinomycetes</taxon>
        <taxon>Micrococcales</taxon>
        <taxon>Micrococcaceae</taxon>
        <taxon>Paenarthrobacter</taxon>
    </lineage>
</organism>
<sequence length="641" mass="71135">MCSKTDLAGSALRHSLNRNKIIVQQHALVLPAADATGVSQEPSQTSNAAQVWAALTPLLAGQPRIRLSRDGGKTYPQKHERALTEALPTFPAAVRIFGKDGSCSAIFLDFDSSIAGIDWVEADVKSLQTWLHSCGARWIEDHSPNGGRHVYIPLEKRIAFSEARDVVEALGTRYRTLDKTPHQNMLHGCMRTPGSPHKRGGYQELAMSLSMAYDVARRPNKEQVWATIRADLKDEIAGVRGLRLEQPLAADSEAFEVPPMAGRMSRPMQQMALSGLYDANRYASDSEARQAVLTAAAAAGMKLIDVERRVLQGVWPGLASFYARYPSIHRLPSLKRDWKNAITYLRKNQIKEAGNNNARRSPTSQPNTQPPLGSAPNLDANSEHRYLRTWQNALRLREPAYASSRSGLARRVVLRALGAAAHMTASRFVEFGDRSIAVATGLDHTTVGSHLRALRSEKDPLVTLVERGRGTKGDLYMLTIPEGLRSGAEDLSWRKGKIHALRPVFRELGLPAAFVYEALERTPGLTTTELVSQTKLSRTAVSEGLEILAAWNMVSRNGGRCWRVIASTSLQELAEYFGVLESIAGQLQRYRIERVIWREWLSRNVNTVAELLSPTEDYPWEAYEGPPDEWTLADMAFTRAM</sequence>
<reference evidence="2 3" key="1">
    <citation type="submission" date="2019-07" db="EMBL/GenBank/DDBJ databases">
        <title>Diversity of Bacteria from Kongsfjorden, Arctic.</title>
        <authorList>
            <person name="Yu Y."/>
        </authorList>
    </citation>
    <scope>NUCLEOTIDE SEQUENCE [LARGE SCALE GENOMIC DNA]</scope>
    <source>
        <strain evidence="2 3">SM1928</strain>
    </source>
</reference>
<evidence type="ECO:0000313" key="2">
    <source>
        <dbReference type="EMBL" id="TVU61957.1"/>
    </source>
</evidence>
<proteinExistence type="predicted"/>
<gene>
    <name evidence="2" type="ORF">FQP90_12870</name>
</gene>
<dbReference type="AlphaFoldDB" id="A0A558GYJ0"/>
<evidence type="ECO:0000256" key="1">
    <source>
        <dbReference type="SAM" id="MobiDB-lite"/>
    </source>
</evidence>
<protein>
    <submittedName>
        <fullName evidence="2">MarR family transcriptional regulator</fullName>
    </submittedName>
</protein>
<name>A0A558GYJ0_PAENT</name>
<feature type="region of interest" description="Disordered" evidence="1">
    <location>
        <begin position="350"/>
        <end position="380"/>
    </location>
</feature>
<evidence type="ECO:0000313" key="3">
    <source>
        <dbReference type="Proteomes" id="UP000316500"/>
    </source>
</evidence>
<dbReference type="SUPFAM" id="SSF46785">
    <property type="entry name" value="Winged helix' DNA-binding domain"/>
    <property type="match status" value="1"/>
</dbReference>
<dbReference type="OrthoDB" id="3211423at2"/>